<dbReference type="PROSITE" id="PS50887">
    <property type="entry name" value="GGDEF"/>
    <property type="match status" value="1"/>
</dbReference>
<feature type="domain" description="GGDEF" evidence="9">
    <location>
        <begin position="534"/>
        <end position="672"/>
    </location>
</feature>
<keyword evidence="2" id="KW-1003">Cell membrane</keyword>
<keyword evidence="5 7" id="KW-0472">Membrane</keyword>
<dbReference type="CDD" id="cd12914">
    <property type="entry name" value="PDC1_DGC_like"/>
    <property type="match status" value="1"/>
</dbReference>
<dbReference type="PANTHER" id="PTHR44757">
    <property type="entry name" value="DIGUANYLATE CYCLASE DGCP"/>
    <property type="match status" value="1"/>
</dbReference>
<dbReference type="InterPro" id="IPR035919">
    <property type="entry name" value="EAL_sf"/>
</dbReference>
<keyword evidence="4 7" id="KW-1133">Transmembrane helix</keyword>
<dbReference type="InterPro" id="IPR029016">
    <property type="entry name" value="GAF-like_dom_sf"/>
</dbReference>
<dbReference type="InterPro" id="IPR029787">
    <property type="entry name" value="Nucleotide_cyclase"/>
</dbReference>
<dbReference type="Proteomes" id="UP000233293">
    <property type="component" value="Unassembled WGS sequence"/>
</dbReference>
<evidence type="ECO:0000313" key="11">
    <source>
        <dbReference type="Proteomes" id="UP000233293"/>
    </source>
</evidence>
<keyword evidence="3 7" id="KW-0812">Transmembrane</keyword>
<dbReference type="CDD" id="cd01949">
    <property type="entry name" value="GGDEF"/>
    <property type="match status" value="1"/>
</dbReference>
<dbReference type="GO" id="GO:0071732">
    <property type="term" value="P:cellular response to nitric oxide"/>
    <property type="evidence" value="ECO:0007669"/>
    <property type="project" value="UniProtKB-ARBA"/>
</dbReference>
<dbReference type="SUPFAM" id="SSF55781">
    <property type="entry name" value="GAF domain-like"/>
    <property type="match status" value="1"/>
</dbReference>
<gene>
    <name evidence="10" type="ORF">CWS72_20945</name>
</gene>
<evidence type="ECO:0000256" key="6">
    <source>
        <dbReference type="ARBA" id="ARBA00051114"/>
    </source>
</evidence>
<evidence type="ECO:0000256" key="3">
    <source>
        <dbReference type="ARBA" id="ARBA00022692"/>
    </source>
</evidence>
<dbReference type="AlphaFoldDB" id="A0A2N3PQ50"/>
<dbReference type="SUPFAM" id="SSF55073">
    <property type="entry name" value="Nucleotide cyclase"/>
    <property type="match status" value="1"/>
</dbReference>
<evidence type="ECO:0000256" key="1">
    <source>
        <dbReference type="ARBA" id="ARBA00004651"/>
    </source>
</evidence>
<dbReference type="Gene3D" id="3.30.450.20">
    <property type="entry name" value="PAS domain"/>
    <property type="match status" value="2"/>
</dbReference>
<name>A0A2N3PQ50_9PROT</name>
<dbReference type="FunFam" id="3.30.70.270:FF:000001">
    <property type="entry name" value="Diguanylate cyclase domain protein"/>
    <property type="match status" value="1"/>
</dbReference>
<dbReference type="CDD" id="cd01948">
    <property type="entry name" value="EAL"/>
    <property type="match status" value="1"/>
</dbReference>
<dbReference type="FunFam" id="3.20.20.450:FF:000001">
    <property type="entry name" value="Cyclic di-GMP phosphodiesterase yahA"/>
    <property type="match status" value="1"/>
</dbReference>
<dbReference type="RefSeq" id="WP_101252595.1">
    <property type="nucleotide sequence ID" value="NZ_PIUM01000030.1"/>
</dbReference>
<dbReference type="SUPFAM" id="SSF141868">
    <property type="entry name" value="EAL domain-like"/>
    <property type="match status" value="1"/>
</dbReference>
<feature type="transmembrane region" description="Helical" evidence="7">
    <location>
        <begin position="12"/>
        <end position="30"/>
    </location>
</feature>
<dbReference type="InterPro" id="IPR052155">
    <property type="entry name" value="Biofilm_reg_signaling"/>
</dbReference>
<comment type="catalytic activity">
    <reaction evidence="6">
        <text>3',3'-c-di-GMP + H2O = 5'-phosphoguanylyl(3'-&gt;5')guanosine + H(+)</text>
        <dbReference type="Rhea" id="RHEA:24902"/>
        <dbReference type="ChEBI" id="CHEBI:15377"/>
        <dbReference type="ChEBI" id="CHEBI:15378"/>
        <dbReference type="ChEBI" id="CHEBI:58754"/>
        <dbReference type="ChEBI" id="CHEBI:58805"/>
        <dbReference type="EC" id="3.1.4.52"/>
    </reaction>
    <physiologicalReaction direction="left-to-right" evidence="6">
        <dbReference type="Rhea" id="RHEA:24903"/>
    </physiologicalReaction>
</comment>
<evidence type="ECO:0000256" key="7">
    <source>
        <dbReference type="SAM" id="Phobius"/>
    </source>
</evidence>
<dbReference type="SMART" id="SM00267">
    <property type="entry name" value="GGDEF"/>
    <property type="match status" value="1"/>
</dbReference>
<dbReference type="Gene3D" id="3.20.20.450">
    <property type="entry name" value="EAL domain"/>
    <property type="match status" value="1"/>
</dbReference>
<dbReference type="Pfam" id="PF00990">
    <property type="entry name" value="GGDEF"/>
    <property type="match status" value="1"/>
</dbReference>
<dbReference type="NCBIfam" id="TIGR00254">
    <property type="entry name" value="GGDEF"/>
    <property type="match status" value="1"/>
</dbReference>
<evidence type="ECO:0000256" key="2">
    <source>
        <dbReference type="ARBA" id="ARBA00022475"/>
    </source>
</evidence>
<dbReference type="InterPro" id="IPR001633">
    <property type="entry name" value="EAL_dom"/>
</dbReference>
<dbReference type="Pfam" id="PF02743">
    <property type="entry name" value="dCache_1"/>
    <property type="match status" value="1"/>
</dbReference>
<dbReference type="OrthoDB" id="7251575at2"/>
<dbReference type="Gene3D" id="3.30.450.40">
    <property type="match status" value="1"/>
</dbReference>
<accession>A0A2N3PQ50</accession>
<proteinExistence type="predicted"/>
<dbReference type="Pfam" id="PF13185">
    <property type="entry name" value="GAF_2"/>
    <property type="match status" value="1"/>
</dbReference>
<evidence type="ECO:0000259" key="9">
    <source>
        <dbReference type="PROSITE" id="PS50887"/>
    </source>
</evidence>
<dbReference type="Gene3D" id="3.30.70.270">
    <property type="match status" value="1"/>
</dbReference>
<feature type="domain" description="EAL" evidence="8">
    <location>
        <begin position="681"/>
        <end position="935"/>
    </location>
</feature>
<keyword evidence="11" id="KW-1185">Reference proteome</keyword>
<dbReference type="GO" id="GO:0071111">
    <property type="term" value="F:cyclic-guanylate-specific phosphodiesterase activity"/>
    <property type="evidence" value="ECO:0007669"/>
    <property type="project" value="UniProtKB-EC"/>
</dbReference>
<sequence>MARPPYLTHRIVVFVLVDLLIAFIVIAALFQSRQQAHDRAATLVDGLAQVLEQTISAMVYRIDITLLDTVEEMESELAKGIDETSINVFLHRQIKHHPELDALRIVDETGHLRYGIGEAAGNTTSSSVADRDYFIRARDDPDSGLFVSKPVIGRISGKWSIALGRRINRPDGSFGGAVLALITLEQFQKLFRAIDIGPKGVVTLLDLDMEIVARHPEAKGRYSSTGTRITQEALTRALQKAPETGAYDVTSWLDKTARVMSYRKVDNYPGYIFVGIANDDFLGDWHKQSVMTIILMVLVVTITGIGIKKSERAEKERQRLTRALRLLSEGNLSLARAADEPALLSDICRLVVEVGGYLMAWVGFAENDEEKTVRPVAQSGYEDGYLENTRISWSSELAIGRGPTGKAIDTGKCQVNQNILTNPTLAPWREAAIKRGYTASIALPLVSHAQTIGALTIYAAESDAFGTEEIALLEELARNLVFGMETLRTRSQIKTAQTEIEYLAYHDPLTDLPNRRLLLDRLHRTLASRERTKCGGALMLIDLDNFKTLNDTFGHETGDQLLRQVAERLSNCVRKGDTVARLGGDEFVVMVENLSENPEEAAAQIKTIGEKILAALSSRYSVSEHEHHGTASVGAALFGDHQESVEELLKQVDIALYQAKAAGRNTLRFFDPELQAAVQARAAMEATLRQGIRDNQLLLYYQPQVDGAGQSVGAEALVRWHHPDRGMVSPHEFIPLAEETGLILPLGEWVLETACSQIVAWSHQPGMAHLSLAVNVSARQFRQTDFVEKVQGVLKRTGANPQRLKLELTESMLVDNVEDIIEKMSALKRAGVSFSLDDFGTGYSSLSYLKRLPLDQLKIDQSFVRDVLTDPNDAAIARTIVALAQSLGLSVMAEGVETEAQRAFLSSHGCHHYQGYYFSRPLPVESFELFAHRSVEETIH</sequence>
<dbReference type="PROSITE" id="PS50883">
    <property type="entry name" value="EAL"/>
    <property type="match status" value="1"/>
</dbReference>
<dbReference type="GO" id="GO:0005886">
    <property type="term" value="C:plasma membrane"/>
    <property type="evidence" value="ECO:0007669"/>
    <property type="project" value="UniProtKB-SubCell"/>
</dbReference>
<evidence type="ECO:0000256" key="5">
    <source>
        <dbReference type="ARBA" id="ARBA00023136"/>
    </source>
</evidence>
<dbReference type="InterPro" id="IPR033479">
    <property type="entry name" value="dCache_1"/>
</dbReference>
<dbReference type="InterPro" id="IPR000160">
    <property type="entry name" value="GGDEF_dom"/>
</dbReference>
<dbReference type="CDD" id="cd12915">
    <property type="entry name" value="PDC2_DGC_like"/>
    <property type="match status" value="1"/>
</dbReference>
<evidence type="ECO:0000313" key="10">
    <source>
        <dbReference type="EMBL" id="PKU22524.1"/>
    </source>
</evidence>
<dbReference type="SMART" id="SM00065">
    <property type="entry name" value="GAF"/>
    <property type="match status" value="1"/>
</dbReference>
<evidence type="ECO:0000256" key="4">
    <source>
        <dbReference type="ARBA" id="ARBA00022989"/>
    </source>
</evidence>
<comment type="subcellular location">
    <subcellularLocation>
        <location evidence="1">Cell membrane</location>
        <topology evidence="1">Multi-pass membrane protein</topology>
    </subcellularLocation>
</comment>
<dbReference type="Pfam" id="PF00563">
    <property type="entry name" value="EAL"/>
    <property type="match status" value="1"/>
</dbReference>
<dbReference type="InterPro" id="IPR043128">
    <property type="entry name" value="Rev_trsase/Diguanyl_cyclase"/>
</dbReference>
<dbReference type="EMBL" id="PIUM01000030">
    <property type="protein sequence ID" value="PKU22524.1"/>
    <property type="molecule type" value="Genomic_DNA"/>
</dbReference>
<dbReference type="InterPro" id="IPR003018">
    <property type="entry name" value="GAF"/>
</dbReference>
<dbReference type="PANTHER" id="PTHR44757:SF2">
    <property type="entry name" value="BIOFILM ARCHITECTURE MAINTENANCE PROTEIN MBAA"/>
    <property type="match status" value="1"/>
</dbReference>
<protein>
    <submittedName>
        <fullName evidence="10">GGDEF domain-containing protein</fullName>
    </submittedName>
</protein>
<reference evidence="11" key="1">
    <citation type="submission" date="2017-12" db="EMBL/GenBank/DDBJ databases">
        <title>Draft genome sequence of Telmatospirillum siberiense 26-4b1T, an acidotolerant peatland alphaproteobacterium potentially involved in sulfur cycling.</title>
        <authorList>
            <person name="Hausmann B."/>
            <person name="Pjevac P."/>
            <person name="Schreck K."/>
            <person name="Herbold C.W."/>
            <person name="Daims H."/>
            <person name="Wagner M."/>
            <person name="Pester M."/>
            <person name="Loy A."/>
        </authorList>
    </citation>
    <scope>NUCLEOTIDE SEQUENCE [LARGE SCALE GENOMIC DNA]</scope>
    <source>
        <strain evidence="11">26-4b1</strain>
    </source>
</reference>
<dbReference type="SMART" id="SM00052">
    <property type="entry name" value="EAL"/>
    <property type="match status" value="1"/>
</dbReference>
<comment type="caution">
    <text evidence="10">The sequence shown here is derived from an EMBL/GenBank/DDBJ whole genome shotgun (WGS) entry which is preliminary data.</text>
</comment>
<evidence type="ECO:0000259" key="8">
    <source>
        <dbReference type="PROSITE" id="PS50883"/>
    </source>
</evidence>
<organism evidence="10 11">
    <name type="scientific">Telmatospirillum siberiense</name>
    <dbReference type="NCBI Taxonomy" id="382514"/>
    <lineage>
        <taxon>Bacteria</taxon>
        <taxon>Pseudomonadati</taxon>
        <taxon>Pseudomonadota</taxon>
        <taxon>Alphaproteobacteria</taxon>
        <taxon>Rhodospirillales</taxon>
        <taxon>Rhodospirillaceae</taxon>
        <taxon>Telmatospirillum</taxon>
    </lineage>
</organism>